<evidence type="ECO:0008006" key="4">
    <source>
        <dbReference type="Google" id="ProtNLM"/>
    </source>
</evidence>
<keyword evidence="1" id="KW-0812">Transmembrane</keyword>
<keyword evidence="1" id="KW-0472">Membrane</keyword>
<feature type="transmembrane region" description="Helical" evidence="1">
    <location>
        <begin position="68"/>
        <end position="86"/>
    </location>
</feature>
<dbReference type="EMBL" id="CP034464">
    <property type="protein sequence ID" value="AZP11738.1"/>
    <property type="molecule type" value="Genomic_DNA"/>
</dbReference>
<reference evidence="2 3" key="1">
    <citation type="journal article" date="2011" name="Int. J. Syst. Evol. Microbiol.">
        <title>Description of Undibacterium oligocarboniphilum sp. nov., isolated from purified water, and Undibacterium pigrum strain CCUG 49012 as the type strain of Undibacterium parvum sp. nov., and emended descriptions of the genus Undibacterium and the species Undibacterium pigrum.</title>
        <authorList>
            <person name="Eder W."/>
            <person name="Wanner G."/>
            <person name="Ludwig W."/>
            <person name="Busse H.J."/>
            <person name="Ziemke-Kageler F."/>
            <person name="Lang E."/>
        </authorList>
    </citation>
    <scope>NUCLEOTIDE SEQUENCE [LARGE SCALE GENOMIC DNA]</scope>
    <source>
        <strain evidence="2 3">DSM 23061</strain>
    </source>
</reference>
<dbReference type="KEGG" id="upv:EJN92_06855"/>
<organism evidence="2 3">
    <name type="scientific">Undibacterium parvum</name>
    <dbReference type="NCBI Taxonomy" id="401471"/>
    <lineage>
        <taxon>Bacteria</taxon>
        <taxon>Pseudomonadati</taxon>
        <taxon>Pseudomonadota</taxon>
        <taxon>Betaproteobacteria</taxon>
        <taxon>Burkholderiales</taxon>
        <taxon>Oxalobacteraceae</taxon>
        <taxon>Undibacterium</taxon>
    </lineage>
</organism>
<dbReference type="AlphaFoldDB" id="A0A3Q9BQL4"/>
<sequence>MSSVILLLALAWQLTGVDIRQFPDTTTYMELAGKKSFLDSLFAMRPFFSIVLFKIFSQHLSAYSYFQAILYVASWTYLFYVLSGAIKEKFILALVCLALLYFSLYPDFVLWIKTALTESVSISLSVMALAFFIKYLDKNNGRTLIALTGVLVLNAGLRDFNVYYSILYIPLLFAIGLIRGTKIKPVVLTIFGIAIACTFFIWSANNVGPESHETRWFFSMLNNVGKRILPNENFVKFYEAHGMPKNEALMQMTDFYGHENEHAFYTDPKLSEFRHWLRMDGKTTYVKLLIENPRYTFGQLWRSVNEIFQPYNYLFGSYAPENFKGIINIRLPYISLYFLDFFLLSVMLGVALYAGHRNARIKFAIGLGFIGLCFPLAFIAYHADAMEVARHALPVNLHAVLSLALFAYIIDDIWKSRCVYSKDKLPILITSLVSSSVFLVIFCLFLLSVPSIPSSNGKFDTIGSVYKWRGCKLSTIIGKYTKSCEIETTALAKSGFLAFGPYERLKRGKYSFEVEYVSSKLKTDTAGEWDVDVSLRDDIKFLEKGKILGTENELGLIKGSFNIDTAFENEMIQIRIIVDADAAMKVNYLKINRLE</sequence>
<feature type="transmembrane region" description="Helical" evidence="1">
    <location>
        <begin position="119"/>
        <end position="136"/>
    </location>
</feature>
<evidence type="ECO:0000256" key="1">
    <source>
        <dbReference type="SAM" id="Phobius"/>
    </source>
</evidence>
<evidence type="ECO:0000313" key="3">
    <source>
        <dbReference type="Proteomes" id="UP000275663"/>
    </source>
</evidence>
<dbReference type="Proteomes" id="UP000275663">
    <property type="component" value="Chromosome"/>
</dbReference>
<keyword evidence="3" id="KW-1185">Reference proteome</keyword>
<evidence type="ECO:0000313" key="2">
    <source>
        <dbReference type="EMBL" id="AZP11738.1"/>
    </source>
</evidence>
<accession>A0A3Q9BQL4</accession>
<keyword evidence="1" id="KW-1133">Transmembrane helix</keyword>
<dbReference type="RefSeq" id="WP_126127123.1">
    <property type="nucleotide sequence ID" value="NZ_CP034464.1"/>
</dbReference>
<dbReference type="OrthoDB" id="9976845at2"/>
<feature type="transmembrane region" description="Helical" evidence="1">
    <location>
        <begin position="160"/>
        <end position="178"/>
    </location>
</feature>
<gene>
    <name evidence="2" type="ORF">EJN92_06855</name>
</gene>
<feature type="transmembrane region" description="Helical" evidence="1">
    <location>
        <begin position="92"/>
        <end position="112"/>
    </location>
</feature>
<feature type="transmembrane region" description="Helical" evidence="1">
    <location>
        <begin position="395"/>
        <end position="414"/>
    </location>
</feature>
<feature type="transmembrane region" description="Helical" evidence="1">
    <location>
        <begin position="334"/>
        <end position="354"/>
    </location>
</feature>
<feature type="transmembrane region" description="Helical" evidence="1">
    <location>
        <begin position="361"/>
        <end position="383"/>
    </location>
</feature>
<name>A0A3Q9BQL4_9BURK</name>
<feature type="transmembrane region" description="Helical" evidence="1">
    <location>
        <begin position="185"/>
        <end position="204"/>
    </location>
</feature>
<proteinExistence type="predicted"/>
<feature type="transmembrane region" description="Helical" evidence="1">
    <location>
        <begin position="426"/>
        <end position="447"/>
    </location>
</feature>
<protein>
    <recommendedName>
        <fullName evidence="4">Glycosyltransferase RgtA/B/C/D-like domain-containing protein</fullName>
    </recommendedName>
</protein>